<dbReference type="InterPro" id="IPR017937">
    <property type="entry name" value="Thioredoxin_CS"/>
</dbReference>
<dbReference type="Gene3D" id="3.40.30.10">
    <property type="entry name" value="Glutaredoxin"/>
    <property type="match status" value="1"/>
</dbReference>
<evidence type="ECO:0000313" key="6">
    <source>
        <dbReference type="EMBL" id="CAE4642048.1"/>
    </source>
</evidence>
<evidence type="ECO:0000259" key="5">
    <source>
        <dbReference type="PROSITE" id="PS51352"/>
    </source>
</evidence>
<reference evidence="6" key="1">
    <citation type="submission" date="2021-01" db="EMBL/GenBank/DDBJ databases">
        <authorList>
            <person name="Corre E."/>
            <person name="Pelletier E."/>
            <person name="Niang G."/>
            <person name="Scheremetjew M."/>
            <person name="Finn R."/>
            <person name="Kale V."/>
            <person name="Holt S."/>
            <person name="Cochrane G."/>
            <person name="Meng A."/>
            <person name="Brown T."/>
            <person name="Cohen L."/>
        </authorList>
    </citation>
    <scope>NUCLEOTIDE SEQUENCE</scope>
    <source>
        <strain evidence="6">GSO104</strain>
    </source>
</reference>
<dbReference type="PROSITE" id="PS51352">
    <property type="entry name" value="THIOREDOXIN_2"/>
    <property type="match status" value="1"/>
</dbReference>
<dbReference type="CDD" id="cd02961">
    <property type="entry name" value="PDI_a_family"/>
    <property type="match status" value="1"/>
</dbReference>
<organism evidence="6">
    <name type="scientific">Ditylum brightwellii</name>
    <dbReference type="NCBI Taxonomy" id="49249"/>
    <lineage>
        <taxon>Eukaryota</taxon>
        <taxon>Sar</taxon>
        <taxon>Stramenopiles</taxon>
        <taxon>Ochrophyta</taxon>
        <taxon>Bacillariophyta</taxon>
        <taxon>Mediophyceae</taxon>
        <taxon>Lithodesmiophycidae</taxon>
        <taxon>Lithodesmiales</taxon>
        <taxon>Lithodesmiaceae</taxon>
        <taxon>Ditylum</taxon>
    </lineage>
</organism>
<protein>
    <recommendedName>
        <fullName evidence="5">Thioredoxin domain-containing protein</fullName>
    </recommendedName>
</protein>
<feature type="signal peptide" evidence="4">
    <location>
        <begin position="1"/>
        <end position="17"/>
    </location>
</feature>
<dbReference type="PROSITE" id="PS00194">
    <property type="entry name" value="THIOREDOXIN_1"/>
    <property type="match status" value="1"/>
</dbReference>
<proteinExistence type="inferred from homology"/>
<feature type="chain" id="PRO_5030521334" description="Thioredoxin domain-containing protein" evidence="4">
    <location>
        <begin position="18"/>
        <end position="237"/>
    </location>
</feature>
<dbReference type="SUPFAM" id="SSF52833">
    <property type="entry name" value="Thioredoxin-like"/>
    <property type="match status" value="1"/>
</dbReference>
<sequence>MKYSLALAAAMAASASAFDVPSLTPANYDELTGGKTVFLKFFAPWCGHCKSMASDWEKLAEEWSGNNIGFVGEVDCTDEAAKPLCDENGVQGFPMLKYGDPAALDDYQGGRSYNDLSSFAKENLKPTCGLNNIDLCDDKKKAKIESLLAMSKDDLQKAISTESQKINDAKETFKTEIQKLQEKYEELMKVKTEVQKLQEKYEELMKTKEATKAEVKAGGLGLMKAVMAKKVSGGDEL</sequence>
<dbReference type="InterPro" id="IPR013766">
    <property type="entry name" value="Thioredoxin_domain"/>
</dbReference>
<dbReference type="GO" id="GO:0003756">
    <property type="term" value="F:protein disulfide isomerase activity"/>
    <property type="evidence" value="ECO:0007669"/>
    <property type="project" value="TreeGrafter"/>
</dbReference>
<feature type="coiled-coil region" evidence="3">
    <location>
        <begin position="152"/>
        <end position="214"/>
    </location>
</feature>
<dbReference type="Pfam" id="PF00085">
    <property type="entry name" value="Thioredoxin"/>
    <property type="match status" value="1"/>
</dbReference>
<dbReference type="GO" id="GO:0005783">
    <property type="term" value="C:endoplasmic reticulum"/>
    <property type="evidence" value="ECO:0007669"/>
    <property type="project" value="TreeGrafter"/>
</dbReference>
<feature type="domain" description="Thioredoxin" evidence="5">
    <location>
        <begin position="9"/>
        <end position="125"/>
    </location>
</feature>
<dbReference type="InterPro" id="IPR051063">
    <property type="entry name" value="PDI"/>
</dbReference>
<gene>
    <name evidence="6" type="ORF">DBRI00130_LOCUS33290</name>
</gene>
<name>A0A7S4SDY9_9STRA</name>
<dbReference type="InterPro" id="IPR036249">
    <property type="entry name" value="Thioredoxin-like_sf"/>
</dbReference>
<evidence type="ECO:0000256" key="1">
    <source>
        <dbReference type="ARBA" id="ARBA00006347"/>
    </source>
</evidence>
<dbReference type="PANTHER" id="PTHR45672">
    <property type="entry name" value="PROTEIN DISULFIDE-ISOMERASE C17H9.14C-RELATED"/>
    <property type="match status" value="1"/>
</dbReference>
<dbReference type="GO" id="GO:0006457">
    <property type="term" value="P:protein folding"/>
    <property type="evidence" value="ECO:0007669"/>
    <property type="project" value="TreeGrafter"/>
</dbReference>
<keyword evidence="3" id="KW-0175">Coiled coil</keyword>
<comment type="similarity">
    <text evidence="1">Belongs to the protein disulfide isomerase family.</text>
</comment>
<keyword evidence="2 4" id="KW-0732">Signal</keyword>
<evidence type="ECO:0000256" key="4">
    <source>
        <dbReference type="SAM" id="SignalP"/>
    </source>
</evidence>
<evidence type="ECO:0000256" key="2">
    <source>
        <dbReference type="ARBA" id="ARBA00022729"/>
    </source>
</evidence>
<accession>A0A7S4SDY9</accession>
<dbReference type="AlphaFoldDB" id="A0A7S4SDY9"/>
<dbReference type="PANTHER" id="PTHR45672:SF3">
    <property type="entry name" value="THIOREDOXIN DOMAIN-CONTAINING PROTEIN 5"/>
    <property type="match status" value="1"/>
</dbReference>
<dbReference type="EMBL" id="HBNS01042845">
    <property type="protein sequence ID" value="CAE4642048.1"/>
    <property type="molecule type" value="Transcribed_RNA"/>
</dbReference>
<evidence type="ECO:0000256" key="3">
    <source>
        <dbReference type="SAM" id="Coils"/>
    </source>
</evidence>